<dbReference type="EMBL" id="WSSB01000006">
    <property type="protein sequence ID" value="MXR36913.1"/>
    <property type="molecule type" value="Genomic_DNA"/>
</dbReference>
<organism evidence="1 2">
    <name type="scientific">Craterilacuibacter sinensis</name>
    <dbReference type="NCBI Taxonomy" id="2686017"/>
    <lineage>
        <taxon>Bacteria</taxon>
        <taxon>Pseudomonadati</taxon>
        <taxon>Pseudomonadota</taxon>
        <taxon>Betaproteobacteria</taxon>
        <taxon>Neisseriales</taxon>
        <taxon>Neisseriaceae</taxon>
        <taxon>Craterilacuibacter</taxon>
    </lineage>
</organism>
<comment type="caution">
    <text evidence="1">The sequence shown here is derived from an EMBL/GenBank/DDBJ whole genome shotgun (WGS) entry which is preliminary data.</text>
</comment>
<proteinExistence type="predicted"/>
<sequence length="146" mass="16195">MTATTITVAATTTTKNPKGAGRKPIIFNNTYTAKAIRIIKTSGANHILCRIDDVITGACNLDLRGNTRPIRKNTLLTILMRLDFITSESVAELLQVSPAHARDLAALARVSSVAIRNTLDKCQWVIPEDDEFDYLAPMDRFDRELH</sequence>
<name>A0A845BWM9_9NEIS</name>
<reference evidence="1 2" key="1">
    <citation type="submission" date="2019-12" db="EMBL/GenBank/DDBJ databases">
        <title>Neisseriaceae gen. nov. sp. Genome sequencing and assembly.</title>
        <authorList>
            <person name="Liu Z."/>
            <person name="Li A."/>
        </authorList>
    </citation>
    <scope>NUCLEOTIDE SEQUENCE [LARGE SCALE GENOMIC DNA]</scope>
    <source>
        <strain evidence="1 2">B2N2-7</strain>
    </source>
</reference>
<dbReference type="AlphaFoldDB" id="A0A845BWM9"/>
<gene>
    <name evidence="1" type="ORF">GQF02_08000</name>
</gene>
<evidence type="ECO:0000313" key="2">
    <source>
        <dbReference type="Proteomes" id="UP000467214"/>
    </source>
</evidence>
<dbReference type="RefSeq" id="WP_160796224.1">
    <property type="nucleotide sequence ID" value="NZ_WSSB01000006.1"/>
</dbReference>
<keyword evidence="2" id="KW-1185">Reference proteome</keyword>
<evidence type="ECO:0000313" key="1">
    <source>
        <dbReference type="EMBL" id="MXR36913.1"/>
    </source>
</evidence>
<protein>
    <submittedName>
        <fullName evidence="1">Uncharacterized protein</fullName>
    </submittedName>
</protein>
<dbReference type="Proteomes" id="UP000467214">
    <property type="component" value="Unassembled WGS sequence"/>
</dbReference>
<accession>A0A845BWM9</accession>